<evidence type="ECO:0000313" key="5">
    <source>
        <dbReference type="EMBL" id="MFD1738920.1"/>
    </source>
</evidence>
<sequence length="343" mass="39837">MSKNPYAAKWFTVHEDRSRYIVLKANPKYWNKKRGPRLKTVIFRNDLTQEQALQLCMNTEGIVDIVTQVPPEKAQELRHSMFAKLEAIGGNRVVAGSFNRFQRDIDFSNEYLRLAFNYAVDRDDLIQRAFSGYATKVPALTPPWAFDFPEELKPIEHDPNKAKDLLKKGEWSSGRELRIAAPSNYIKVAETLANHFRAALHIEVAVHNIFPKDELKWRKVLAEKRLIPNWDIFIGSPDTLFYEGTPAYFHREFLGEDGALRSGPIIPQFEVLFNRMAAETHQKELLEKAKEIDRYVYHQALALFLCAPHDLYAVNKHVNFKPYRTTFELAETEVTSKHWSKMK</sequence>
<accession>A0ABW4LUR8</accession>
<evidence type="ECO:0000256" key="3">
    <source>
        <dbReference type="ARBA" id="ARBA00022729"/>
    </source>
</evidence>
<dbReference type="Gene3D" id="3.10.105.10">
    <property type="entry name" value="Dipeptide-binding Protein, Domain 3"/>
    <property type="match status" value="1"/>
</dbReference>
<evidence type="ECO:0000259" key="4">
    <source>
        <dbReference type="Pfam" id="PF00496"/>
    </source>
</evidence>
<dbReference type="PANTHER" id="PTHR30290">
    <property type="entry name" value="PERIPLASMIC BINDING COMPONENT OF ABC TRANSPORTER"/>
    <property type="match status" value="1"/>
</dbReference>
<dbReference type="Pfam" id="PF00496">
    <property type="entry name" value="SBP_bac_5"/>
    <property type="match status" value="1"/>
</dbReference>
<dbReference type="Proteomes" id="UP001597214">
    <property type="component" value="Unassembled WGS sequence"/>
</dbReference>
<protein>
    <submittedName>
        <fullName evidence="5">ABC transporter substrate-binding protein</fullName>
    </submittedName>
</protein>
<dbReference type="EMBL" id="JBHUEM010000052">
    <property type="protein sequence ID" value="MFD1738920.1"/>
    <property type="molecule type" value="Genomic_DNA"/>
</dbReference>
<organism evidence="5 6">
    <name type="scientific">Bacillus salitolerans</name>
    <dbReference type="NCBI Taxonomy" id="1437434"/>
    <lineage>
        <taxon>Bacteria</taxon>
        <taxon>Bacillati</taxon>
        <taxon>Bacillota</taxon>
        <taxon>Bacilli</taxon>
        <taxon>Bacillales</taxon>
        <taxon>Bacillaceae</taxon>
        <taxon>Bacillus</taxon>
    </lineage>
</organism>
<name>A0ABW4LUR8_9BACI</name>
<dbReference type="Gene3D" id="3.40.190.10">
    <property type="entry name" value="Periplasmic binding protein-like II"/>
    <property type="match status" value="1"/>
</dbReference>
<gene>
    <name evidence="5" type="ORF">ACFSCX_20615</name>
</gene>
<keyword evidence="6" id="KW-1185">Reference proteome</keyword>
<comment type="similarity">
    <text evidence="1">Belongs to the bacterial solute-binding protein 5 family.</text>
</comment>
<feature type="domain" description="Solute-binding protein family 5" evidence="4">
    <location>
        <begin position="16"/>
        <end position="209"/>
    </location>
</feature>
<evidence type="ECO:0000313" key="6">
    <source>
        <dbReference type="Proteomes" id="UP001597214"/>
    </source>
</evidence>
<evidence type="ECO:0000256" key="1">
    <source>
        <dbReference type="ARBA" id="ARBA00005695"/>
    </source>
</evidence>
<reference evidence="6" key="1">
    <citation type="journal article" date="2019" name="Int. J. Syst. Evol. Microbiol.">
        <title>The Global Catalogue of Microorganisms (GCM) 10K type strain sequencing project: providing services to taxonomists for standard genome sequencing and annotation.</title>
        <authorList>
            <consortium name="The Broad Institute Genomics Platform"/>
            <consortium name="The Broad Institute Genome Sequencing Center for Infectious Disease"/>
            <person name="Wu L."/>
            <person name="Ma J."/>
        </authorList>
    </citation>
    <scope>NUCLEOTIDE SEQUENCE [LARGE SCALE GENOMIC DNA]</scope>
    <source>
        <strain evidence="6">CCUG 49339</strain>
    </source>
</reference>
<evidence type="ECO:0000256" key="2">
    <source>
        <dbReference type="ARBA" id="ARBA00022448"/>
    </source>
</evidence>
<proteinExistence type="inferred from homology"/>
<dbReference type="SUPFAM" id="SSF53850">
    <property type="entry name" value="Periplasmic binding protein-like II"/>
    <property type="match status" value="1"/>
</dbReference>
<dbReference type="InterPro" id="IPR039424">
    <property type="entry name" value="SBP_5"/>
</dbReference>
<comment type="caution">
    <text evidence="5">The sequence shown here is derived from an EMBL/GenBank/DDBJ whole genome shotgun (WGS) entry which is preliminary data.</text>
</comment>
<keyword evidence="3" id="KW-0732">Signal</keyword>
<keyword evidence="2" id="KW-0813">Transport</keyword>
<dbReference type="RefSeq" id="WP_377930385.1">
    <property type="nucleotide sequence ID" value="NZ_JBHUEM010000052.1"/>
</dbReference>
<dbReference type="PANTHER" id="PTHR30290:SF9">
    <property type="entry name" value="OLIGOPEPTIDE-BINDING PROTEIN APPA"/>
    <property type="match status" value="1"/>
</dbReference>
<dbReference type="InterPro" id="IPR000914">
    <property type="entry name" value="SBP_5_dom"/>
</dbReference>